<feature type="transmembrane region" description="Helical" evidence="2">
    <location>
        <begin position="190"/>
        <end position="209"/>
    </location>
</feature>
<feature type="region of interest" description="Disordered" evidence="1">
    <location>
        <begin position="75"/>
        <end position="155"/>
    </location>
</feature>
<organism evidence="3 4">
    <name type="scientific">Luteimonas deserti</name>
    <dbReference type="NCBI Taxonomy" id="2752306"/>
    <lineage>
        <taxon>Bacteria</taxon>
        <taxon>Pseudomonadati</taxon>
        <taxon>Pseudomonadota</taxon>
        <taxon>Gammaproteobacteria</taxon>
        <taxon>Lysobacterales</taxon>
        <taxon>Lysobacteraceae</taxon>
        <taxon>Luteimonas</taxon>
    </lineage>
</organism>
<dbReference type="AlphaFoldDB" id="A0A7Z0QQC6"/>
<keyword evidence="2" id="KW-1133">Transmembrane helix</keyword>
<proteinExistence type="predicted"/>
<dbReference type="RefSeq" id="WP_180545125.1">
    <property type="nucleotide sequence ID" value="NZ_JACCJZ010000016.1"/>
</dbReference>
<keyword evidence="2" id="KW-0812">Transmembrane</keyword>
<accession>A0A7Z0QQC6</accession>
<name>A0A7Z0QQC6_9GAMM</name>
<gene>
    <name evidence="3" type="ORF">H0E82_09045</name>
</gene>
<feature type="compositionally biased region" description="Low complexity" evidence="1">
    <location>
        <begin position="93"/>
        <end position="126"/>
    </location>
</feature>
<evidence type="ECO:0000313" key="3">
    <source>
        <dbReference type="EMBL" id="NYZ62907.1"/>
    </source>
</evidence>
<evidence type="ECO:0000256" key="1">
    <source>
        <dbReference type="SAM" id="MobiDB-lite"/>
    </source>
</evidence>
<dbReference type="EMBL" id="JACCJZ010000016">
    <property type="protein sequence ID" value="NYZ62907.1"/>
    <property type="molecule type" value="Genomic_DNA"/>
</dbReference>
<feature type="compositionally biased region" description="Pro residues" evidence="1">
    <location>
        <begin position="127"/>
        <end position="150"/>
    </location>
</feature>
<evidence type="ECO:0000313" key="4">
    <source>
        <dbReference type="Proteomes" id="UP000589896"/>
    </source>
</evidence>
<dbReference type="Proteomes" id="UP000589896">
    <property type="component" value="Unassembled WGS sequence"/>
</dbReference>
<evidence type="ECO:0000256" key="2">
    <source>
        <dbReference type="SAM" id="Phobius"/>
    </source>
</evidence>
<sequence length="340" mass="34828">MFINCKHCGSLVATDPVTDAPPERCPRCRGALRASQAAAAAVSVASLLRPAAPAPAPADVAPASDVVEADVPPDEAVSAERTVVERVPPPTPASARTPAAADVAASAPGAAEAAPGPAQGIPGVAPEAPPTQPPPAALPVPVPAPTPSPAPQRAATSAITMGAGAGRPSPSFARRLRNAGAAGSQRQQRWLVAGVVALSLLLVLQLLLADRDRLARDAGWRPLLTSLCGVLRCTLPAWREPEALTLLARDVRPSPGAPDQLLVSATFRNDARWPQAWPQLRLSLSDIDGRALGTRTFMPDEYLAGEGAAAPSLAAGQSANVQLVLREPEGGAVSFAFDFL</sequence>
<protein>
    <submittedName>
        <fullName evidence="3">DUF3426 domain-containing protein</fullName>
    </submittedName>
</protein>
<keyword evidence="2" id="KW-0472">Membrane</keyword>
<keyword evidence="4" id="KW-1185">Reference proteome</keyword>
<dbReference type="InterPro" id="IPR021834">
    <property type="entry name" value="DUF3426"/>
</dbReference>
<dbReference type="Pfam" id="PF11906">
    <property type="entry name" value="DUF3426"/>
    <property type="match status" value="1"/>
</dbReference>
<reference evidence="3 4" key="1">
    <citation type="submission" date="2020-07" db="EMBL/GenBank/DDBJ databases">
        <title>isolation of Luteimonas sp. SJ-16.</title>
        <authorList>
            <person name="Huang X.-X."/>
            <person name="Xu L."/>
            <person name="Sun J.-Q."/>
        </authorList>
    </citation>
    <scope>NUCLEOTIDE SEQUENCE [LARGE SCALE GENOMIC DNA]</scope>
    <source>
        <strain evidence="3 4">SJ-16</strain>
    </source>
</reference>
<comment type="caution">
    <text evidence="3">The sequence shown here is derived from an EMBL/GenBank/DDBJ whole genome shotgun (WGS) entry which is preliminary data.</text>
</comment>